<name>A0A4U0SS92_9ACTN</name>
<sequence>MSVLAAVTAAVFGTGGLVALAPAASASVQVTLYASPAATATSGCTLSAPCSLDGAQAVVRGLTATMTGDIVVDLRGGVYRRSTTWSFSDAAHDSGTSGHRVIYQAYPGETPEVSGAQQITGWTLHDSAKNIWSASVGTSLHTRELYVDGVRAQIARGPSNPSGWSATSSGLTAPDSSMASWPDVVGAEVVSENTWVHKSCPITAASGTAITLAQPCYTNAELPYNFASGAVVNQYPYNVSWVQNAYELLSNPGQFYLNSGTGTLYYVPRPGENLASADVEAPTVQTLVSGSGTGTSPLSNLTFSGLTFEHATWLVPGTSEGYAEGQAGWRITGSGMTQVPMSDLTRTPGNVTFDHDSNLVFSGDTFTHLATVGLELGRGSKNDTVIGSRFTDTGGNAVQIGSVDTPDRTAATGDQVTGNTVTDNAITFAGQVYRSAVGVFVGYTTGTTISHNAIGQLPYTAISVNLGWEGTSYSGGATVTYNEIFQDMRVLDDGGALYTQMPMSSPSVMKYNWLHDEDYTGGAPLYLDSTAGNWTVQYNVLQTGSEASRNIQNCCGVPAKNNTVQFNYSNGSGTLHGTPDPSNTVNNNYDSLTSFPVDAQTIMAGAGLEPAYAGLLTGRTINDNARSLSYSGPGWAYSNNRGYGDFDDDVHYSYSAGATVQFSFYGSGVSWLAQRSGQTGPVKVYVDGVDQGTVTPVTSAAPYPTQQVDYRISGLAPAWHTLKIVNSSNSLVTIDAFTTETGWSASNDTATAVTYAGSGWNYSSGRGYGDYGDDVHYSSSAGASATFSFTGSGVSWLAQRSDHTGPVEVYVDGVDEGTVTPVTAAAPFPTQQVDYSITGLVPGSHTLRIVNNAASLLTVDAFVVEADRQVTNDTGLKVSYTGSGWAYSSSRGYGDYADDVHYTSTSGSAVSFAFNGTSASWLAQRNSSSGPVEIYVDGIDQGASTPPTSGSPYPVRQVNYQITGLAAGYHRVKIVNNSAALLVVDAFTSRY</sequence>
<dbReference type="Proteomes" id="UP000305778">
    <property type="component" value="Unassembled WGS sequence"/>
</dbReference>
<organism evidence="2 3">
    <name type="scientific">Actinacidiphila oryziradicis</name>
    <dbReference type="NCBI Taxonomy" id="2571141"/>
    <lineage>
        <taxon>Bacteria</taxon>
        <taxon>Bacillati</taxon>
        <taxon>Actinomycetota</taxon>
        <taxon>Actinomycetes</taxon>
        <taxon>Kitasatosporales</taxon>
        <taxon>Streptomycetaceae</taxon>
        <taxon>Actinacidiphila</taxon>
    </lineage>
</organism>
<dbReference type="AlphaFoldDB" id="A0A4U0SS92"/>
<dbReference type="RefSeq" id="WP_136721732.1">
    <property type="nucleotide sequence ID" value="NZ_SUMC01000002.1"/>
</dbReference>
<evidence type="ECO:0000313" key="3">
    <source>
        <dbReference type="Proteomes" id="UP000305778"/>
    </source>
</evidence>
<dbReference type="PANTHER" id="PTHR36453:SF1">
    <property type="entry name" value="RIGHT HANDED BETA HELIX DOMAIN-CONTAINING PROTEIN"/>
    <property type="match status" value="1"/>
</dbReference>
<evidence type="ECO:0000313" key="2">
    <source>
        <dbReference type="EMBL" id="TKA12856.1"/>
    </source>
</evidence>
<dbReference type="InterPro" id="IPR011050">
    <property type="entry name" value="Pectin_lyase_fold/virulence"/>
</dbReference>
<gene>
    <name evidence="2" type="ORF">FCI23_02290</name>
</gene>
<keyword evidence="1" id="KW-0732">Signal</keyword>
<reference evidence="2 3" key="1">
    <citation type="submission" date="2019-04" db="EMBL/GenBank/DDBJ databases">
        <title>Streptomyces oryziradicis sp. nov., a novel actinomycete isolated from rhizosphere soil of rice (Oryza sativa L.).</title>
        <authorList>
            <person name="Li C."/>
        </authorList>
    </citation>
    <scope>NUCLEOTIDE SEQUENCE [LARGE SCALE GENOMIC DNA]</scope>
    <source>
        <strain evidence="2 3">NEAU-C40</strain>
    </source>
</reference>
<evidence type="ECO:0000256" key="1">
    <source>
        <dbReference type="SAM" id="SignalP"/>
    </source>
</evidence>
<dbReference type="Gene3D" id="2.160.20.10">
    <property type="entry name" value="Single-stranded right-handed beta-helix, Pectin lyase-like"/>
    <property type="match status" value="1"/>
</dbReference>
<comment type="caution">
    <text evidence="2">The sequence shown here is derived from an EMBL/GenBank/DDBJ whole genome shotgun (WGS) entry which is preliminary data.</text>
</comment>
<dbReference type="SUPFAM" id="SSF51126">
    <property type="entry name" value="Pectin lyase-like"/>
    <property type="match status" value="1"/>
</dbReference>
<dbReference type="PANTHER" id="PTHR36453">
    <property type="entry name" value="SECRETED PROTEIN-RELATED"/>
    <property type="match status" value="1"/>
</dbReference>
<dbReference type="InterPro" id="IPR012334">
    <property type="entry name" value="Pectin_lyas_fold"/>
</dbReference>
<dbReference type="Gene3D" id="2.60.120.260">
    <property type="entry name" value="Galactose-binding domain-like"/>
    <property type="match status" value="3"/>
</dbReference>
<accession>A0A4U0SS92</accession>
<feature type="chain" id="PRO_5020242916" description="Right-handed parallel beta-helix repeat-containing protein" evidence="1">
    <location>
        <begin position="27"/>
        <end position="991"/>
    </location>
</feature>
<dbReference type="OrthoDB" id="9808066at2"/>
<dbReference type="EMBL" id="SUMC01000002">
    <property type="protein sequence ID" value="TKA12856.1"/>
    <property type="molecule type" value="Genomic_DNA"/>
</dbReference>
<keyword evidence="3" id="KW-1185">Reference proteome</keyword>
<proteinExistence type="predicted"/>
<feature type="signal peptide" evidence="1">
    <location>
        <begin position="1"/>
        <end position="26"/>
    </location>
</feature>
<protein>
    <recommendedName>
        <fullName evidence="4">Right-handed parallel beta-helix repeat-containing protein</fullName>
    </recommendedName>
</protein>
<evidence type="ECO:0008006" key="4">
    <source>
        <dbReference type="Google" id="ProtNLM"/>
    </source>
</evidence>